<dbReference type="SUPFAM" id="SSF51735">
    <property type="entry name" value="NAD(P)-binding Rossmann-fold domains"/>
    <property type="match status" value="1"/>
</dbReference>
<dbReference type="Gene3D" id="3.40.50.720">
    <property type="entry name" value="NAD(P)-binding Rossmann-like Domain"/>
    <property type="match status" value="1"/>
</dbReference>
<evidence type="ECO:0000313" key="2">
    <source>
        <dbReference type="EMBL" id="CAD7580071.1"/>
    </source>
</evidence>
<dbReference type="Pfam" id="PF00106">
    <property type="entry name" value="adh_short"/>
    <property type="match status" value="1"/>
</dbReference>
<keyword evidence="1" id="KW-0560">Oxidoreductase</keyword>
<evidence type="ECO:0000256" key="1">
    <source>
        <dbReference type="ARBA" id="ARBA00023002"/>
    </source>
</evidence>
<name>A0A7R9PEH8_TIMCA</name>
<proteinExistence type="predicted"/>
<dbReference type="InterPro" id="IPR002347">
    <property type="entry name" value="SDR_fam"/>
</dbReference>
<dbReference type="PANTHER" id="PTHR43157:SF31">
    <property type="entry name" value="PHOSPHATIDYLINOSITOL-GLYCAN BIOSYNTHESIS CLASS F PROTEIN"/>
    <property type="match status" value="1"/>
</dbReference>
<dbReference type="InterPro" id="IPR036291">
    <property type="entry name" value="NAD(P)-bd_dom_sf"/>
</dbReference>
<gene>
    <name evidence="2" type="ORF">TCMB3V08_LOCUS12604</name>
</gene>
<dbReference type="GO" id="GO:0016491">
    <property type="term" value="F:oxidoreductase activity"/>
    <property type="evidence" value="ECO:0007669"/>
    <property type="project" value="UniProtKB-KW"/>
</dbReference>
<sequence length="93" mass="10843">MDKCEKAREEIVLETKNKYLYCRECDLASQRSIRNFVKRFGKEQSKLDILINNAGVMRCPYTKTQDGIELQLGVNHIGHFLLTNLLLTKLQVR</sequence>
<accession>A0A7R9PEH8</accession>
<organism evidence="2">
    <name type="scientific">Timema californicum</name>
    <name type="common">California timema</name>
    <name type="synonym">Walking stick</name>
    <dbReference type="NCBI Taxonomy" id="61474"/>
    <lineage>
        <taxon>Eukaryota</taxon>
        <taxon>Metazoa</taxon>
        <taxon>Ecdysozoa</taxon>
        <taxon>Arthropoda</taxon>
        <taxon>Hexapoda</taxon>
        <taxon>Insecta</taxon>
        <taxon>Pterygota</taxon>
        <taxon>Neoptera</taxon>
        <taxon>Polyneoptera</taxon>
        <taxon>Phasmatodea</taxon>
        <taxon>Timematodea</taxon>
        <taxon>Timematoidea</taxon>
        <taxon>Timematidae</taxon>
        <taxon>Timema</taxon>
    </lineage>
</organism>
<protein>
    <submittedName>
        <fullName evidence="2">(California timema) hypothetical protein</fullName>
    </submittedName>
</protein>
<dbReference type="AlphaFoldDB" id="A0A7R9PEH8"/>
<reference evidence="2" key="1">
    <citation type="submission" date="2020-11" db="EMBL/GenBank/DDBJ databases">
        <authorList>
            <person name="Tran Van P."/>
        </authorList>
    </citation>
    <scope>NUCLEOTIDE SEQUENCE</scope>
</reference>
<dbReference type="EMBL" id="OE196375">
    <property type="protein sequence ID" value="CAD7580071.1"/>
    <property type="molecule type" value="Genomic_DNA"/>
</dbReference>
<dbReference type="PANTHER" id="PTHR43157">
    <property type="entry name" value="PHOSPHATIDYLINOSITOL-GLYCAN BIOSYNTHESIS CLASS F PROTEIN-RELATED"/>
    <property type="match status" value="1"/>
</dbReference>